<gene>
    <name evidence="2" type="ORF">PoB_005540300</name>
</gene>
<dbReference type="Proteomes" id="UP000735302">
    <property type="component" value="Unassembled WGS sequence"/>
</dbReference>
<evidence type="ECO:0000256" key="1">
    <source>
        <dbReference type="SAM" id="MobiDB-lite"/>
    </source>
</evidence>
<sequence length="113" mass="12400">MKVIPRTAERKVSGADLEGRSSGGTVDSDSAPRSAETILSRVRTPPPVLWHDGRPESLISFCCGQVMYQNYPSILEGRCLLPLLTALMDITTILCLKESETHMKLGRQDALQS</sequence>
<dbReference type="AlphaFoldDB" id="A0AAV4CAK1"/>
<protein>
    <submittedName>
        <fullName evidence="2">Uncharacterized protein</fullName>
    </submittedName>
</protein>
<name>A0AAV4CAK1_9GAST</name>
<evidence type="ECO:0000313" key="2">
    <source>
        <dbReference type="EMBL" id="GFO28898.1"/>
    </source>
</evidence>
<organism evidence="2 3">
    <name type="scientific">Plakobranchus ocellatus</name>
    <dbReference type="NCBI Taxonomy" id="259542"/>
    <lineage>
        <taxon>Eukaryota</taxon>
        <taxon>Metazoa</taxon>
        <taxon>Spiralia</taxon>
        <taxon>Lophotrochozoa</taxon>
        <taxon>Mollusca</taxon>
        <taxon>Gastropoda</taxon>
        <taxon>Heterobranchia</taxon>
        <taxon>Euthyneura</taxon>
        <taxon>Panpulmonata</taxon>
        <taxon>Sacoglossa</taxon>
        <taxon>Placobranchoidea</taxon>
        <taxon>Plakobranchidae</taxon>
        <taxon>Plakobranchus</taxon>
    </lineage>
</organism>
<feature type="region of interest" description="Disordered" evidence="1">
    <location>
        <begin position="1"/>
        <end position="40"/>
    </location>
</feature>
<keyword evidence="3" id="KW-1185">Reference proteome</keyword>
<dbReference type="EMBL" id="BLXT01006096">
    <property type="protein sequence ID" value="GFO28898.1"/>
    <property type="molecule type" value="Genomic_DNA"/>
</dbReference>
<proteinExistence type="predicted"/>
<feature type="compositionally biased region" description="Basic and acidic residues" evidence="1">
    <location>
        <begin position="7"/>
        <end position="19"/>
    </location>
</feature>
<reference evidence="2 3" key="1">
    <citation type="journal article" date="2021" name="Elife">
        <title>Chloroplast acquisition without the gene transfer in kleptoplastic sea slugs, Plakobranchus ocellatus.</title>
        <authorList>
            <person name="Maeda T."/>
            <person name="Takahashi S."/>
            <person name="Yoshida T."/>
            <person name="Shimamura S."/>
            <person name="Takaki Y."/>
            <person name="Nagai Y."/>
            <person name="Toyoda A."/>
            <person name="Suzuki Y."/>
            <person name="Arimoto A."/>
            <person name="Ishii H."/>
            <person name="Satoh N."/>
            <person name="Nishiyama T."/>
            <person name="Hasebe M."/>
            <person name="Maruyama T."/>
            <person name="Minagawa J."/>
            <person name="Obokata J."/>
            <person name="Shigenobu S."/>
        </authorList>
    </citation>
    <scope>NUCLEOTIDE SEQUENCE [LARGE SCALE GENOMIC DNA]</scope>
</reference>
<accession>A0AAV4CAK1</accession>
<evidence type="ECO:0000313" key="3">
    <source>
        <dbReference type="Proteomes" id="UP000735302"/>
    </source>
</evidence>
<comment type="caution">
    <text evidence="2">The sequence shown here is derived from an EMBL/GenBank/DDBJ whole genome shotgun (WGS) entry which is preliminary data.</text>
</comment>